<keyword evidence="1" id="KW-0472">Membrane</keyword>
<sequence>MSSIIYRWIQTQISYCGFQHVSSLQHGINHGHLEEGLIRIGGFIVPSLAAQLVDLGNSSDDARLDAALVDSTNDAEETFLSPVLVPRVDDEPVRNSIIDAPSDHLHSVSSAQFTCLVHVHSTGVVEEVLVDLEGDLHGTVSHDFLKDSLDVVLDTVGGLAVVLVLVVGAVGVARDALLLALGSGEEVRLAGVVVGLEGVVLAGREGVGLAARVRGEVAAGDNAVLDPVLPRGERIATVASESARFAAREKIVGGDGNLDLGIRCDADTVGNGLGGAERPARS</sequence>
<name>A0AAV5UFR9_9BILA</name>
<evidence type="ECO:0008006" key="4">
    <source>
        <dbReference type="Google" id="ProtNLM"/>
    </source>
</evidence>
<keyword evidence="1" id="KW-0812">Transmembrane</keyword>
<gene>
    <name evidence="2" type="ORF">PENTCL1PPCAC_27605</name>
</gene>
<feature type="transmembrane region" description="Helical" evidence="1">
    <location>
        <begin position="151"/>
        <end position="173"/>
    </location>
</feature>
<keyword evidence="3" id="KW-1185">Reference proteome</keyword>
<evidence type="ECO:0000313" key="2">
    <source>
        <dbReference type="EMBL" id="GMT05432.1"/>
    </source>
</evidence>
<dbReference type="EMBL" id="BTSX01000006">
    <property type="protein sequence ID" value="GMT05432.1"/>
    <property type="molecule type" value="Genomic_DNA"/>
</dbReference>
<protein>
    <recommendedName>
        <fullName evidence="4">Ribosomal protein</fullName>
    </recommendedName>
</protein>
<reference evidence="2" key="1">
    <citation type="submission" date="2023-10" db="EMBL/GenBank/DDBJ databases">
        <title>Genome assembly of Pristionchus species.</title>
        <authorList>
            <person name="Yoshida K."/>
            <person name="Sommer R.J."/>
        </authorList>
    </citation>
    <scope>NUCLEOTIDE SEQUENCE</scope>
    <source>
        <strain evidence="2">RS0144</strain>
    </source>
</reference>
<organism evidence="2 3">
    <name type="scientific">Pristionchus entomophagus</name>
    <dbReference type="NCBI Taxonomy" id="358040"/>
    <lineage>
        <taxon>Eukaryota</taxon>
        <taxon>Metazoa</taxon>
        <taxon>Ecdysozoa</taxon>
        <taxon>Nematoda</taxon>
        <taxon>Chromadorea</taxon>
        <taxon>Rhabditida</taxon>
        <taxon>Rhabditina</taxon>
        <taxon>Diplogasteromorpha</taxon>
        <taxon>Diplogasteroidea</taxon>
        <taxon>Neodiplogasteridae</taxon>
        <taxon>Pristionchus</taxon>
    </lineage>
</organism>
<keyword evidence="1" id="KW-1133">Transmembrane helix</keyword>
<proteinExistence type="predicted"/>
<dbReference type="Proteomes" id="UP001432027">
    <property type="component" value="Unassembled WGS sequence"/>
</dbReference>
<comment type="caution">
    <text evidence="2">The sequence shown here is derived from an EMBL/GenBank/DDBJ whole genome shotgun (WGS) entry which is preliminary data.</text>
</comment>
<evidence type="ECO:0000313" key="3">
    <source>
        <dbReference type="Proteomes" id="UP001432027"/>
    </source>
</evidence>
<evidence type="ECO:0000256" key="1">
    <source>
        <dbReference type="SAM" id="Phobius"/>
    </source>
</evidence>
<accession>A0AAV5UFR9</accession>
<dbReference type="AlphaFoldDB" id="A0AAV5UFR9"/>